<keyword evidence="21" id="KW-0046">Antibiotic resistance</keyword>
<evidence type="ECO:0000256" key="11">
    <source>
        <dbReference type="ARBA" id="ARBA00022670"/>
    </source>
</evidence>
<evidence type="ECO:0000256" key="8">
    <source>
        <dbReference type="ARBA" id="ARBA00022475"/>
    </source>
</evidence>
<comment type="catalytic activity">
    <reaction evidence="24">
        <text>Preferential cleavage: (Ac)2-L-Lys-D-Ala-|-D-Ala. Also transpeptidation of peptidyl-alanyl moieties that are N-acyl substituents of D-alanine.</text>
        <dbReference type="EC" id="3.4.16.4"/>
    </reaction>
</comment>
<evidence type="ECO:0000256" key="21">
    <source>
        <dbReference type="ARBA" id="ARBA00023251"/>
    </source>
</evidence>
<evidence type="ECO:0000256" key="26">
    <source>
        <dbReference type="ARBA" id="ARBA00049902"/>
    </source>
</evidence>
<dbReference type="SUPFAM" id="SSF53955">
    <property type="entry name" value="Lysozyme-like"/>
    <property type="match status" value="1"/>
</dbReference>
<evidence type="ECO:0000313" key="32">
    <source>
        <dbReference type="EMBL" id="SHG93428.1"/>
    </source>
</evidence>
<evidence type="ECO:0000256" key="28">
    <source>
        <dbReference type="SAM" id="Phobius"/>
    </source>
</evidence>
<dbReference type="NCBIfam" id="TIGR02074">
    <property type="entry name" value="PBP_1a_fam"/>
    <property type="match status" value="1"/>
</dbReference>
<dbReference type="GO" id="GO:0009002">
    <property type="term" value="F:serine-type D-Ala-D-Ala carboxypeptidase activity"/>
    <property type="evidence" value="ECO:0007669"/>
    <property type="project" value="UniProtKB-EC"/>
</dbReference>
<dbReference type="OrthoDB" id="9766909at2"/>
<feature type="domain" description="Glycosyl transferase family 51" evidence="30">
    <location>
        <begin position="55"/>
        <end position="229"/>
    </location>
</feature>
<protein>
    <recommendedName>
        <fullName evidence="7">Penicillin-binding protein 1A</fullName>
        <ecNumber evidence="25">2.4.99.28</ecNumber>
        <ecNumber evidence="6">3.4.16.4</ecNumber>
    </recommendedName>
</protein>
<evidence type="ECO:0000313" key="33">
    <source>
        <dbReference type="Proteomes" id="UP000184520"/>
    </source>
</evidence>
<evidence type="ECO:0000256" key="10">
    <source>
        <dbReference type="ARBA" id="ARBA00022645"/>
    </source>
</evidence>
<comment type="subcellular location">
    <subcellularLocation>
        <location evidence="2">Cell inner membrane</location>
        <topology evidence="2">Single-pass type II membrane protein</topology>
    </subcellularLocation>
</comment>
<keyword evidence="10" id="KW-0121">Carboxypeptidase</keyword>
<evidence type="ECO:0000256" key="24">
    <source>
        <dbReference type="ARBA" id="ARBA00034000"/>
    </source>
</evidence>
<feature type="domain" description="Penicillin-binding protein OB-like" evidence="31">
    <location>
        <begin position="317"/>
        <end position="456"/>
    </location>
</feature>
<evidence type="ECO:0000256" key="22">
    <source>
        <dbReference type="ARBA" id="ARBA00023268"/>
    </source>
</evidence>
<keyword evidence="16" id="KW-0133">Cell shape</keyword>
<evidence type="ECO:0000256" key="15">
    <source>
        <dbReference type="ARBA" id="ARBA00022801"/>
    </source>
</evidence>
<feature type="domain" description="Penicillin-binding protein transpeptidase" evidence="29">
    <location>
        <begin position="458"/>
        <end position="745"/>
    </location>
</feature>
<dbReference type="InterPro" id="IPR031376">
    <property type="entry name" value="PCB_OB"/>
</dbReference>
<dbReference type="InterPro" id="IPR023346">
    <property type="entry name" value="Lysozyme-like_dom_sf"/>
</dbReference>
<dbReference type="RefSeq" id="WP_073324316.1">
    <property type="nucleotide sequence ID" value="NZ_FQWD01000005.1"/>
</dbReference>
<name>A0A1M5NVD2_9ALTE</name>
<keyword evidence="11" id="KW-0645">Protease</keyword>
<dbReference type="EC" id="3.4.16.4" evidence="6"/>
<comment type="function">
    <text evidence="1">Cell wall formation. Synthesis of cross-linked peptidoglycan from the lipid intermediates. The enzyme has a penicillin-insensitive transglycosylase N-terminal domain (formation of linear glycan strands) and a penicillin-sensitive transpeptidase C-terminal domain (cross-linking of the peptide subunits).</text>
</comment>
<evidence type="ECO:0000256" key="19">
    <source>
        <dbReference type="ARBA" id="ARBA00022989"/>
    </source>
</evidence>
<dbReference type="FunFam" id="1.10.3810.10:FF:000003">
    <property type="entry name" value="Penicillin-binding protein 1a"/>
    <property type="match status" value="1"/>
</dbReference>
<dbReference type="SUPFAM" id="SSF56601">
    <property type="entry name" value="beta-lactamase/transpeptidase-like"/>
    <property type="match status" value="1"/>
</dbReference>
<dbReference type="InterPro" id="IPR036950">
    <property type="entry name" value="PBP_transglycosylase"/>
</dbReference>
<evidence type="ECO:0000256" key="3">
    <source>
        <dbReference type="ARBA" id="ARBA00004752"/>
    </source>
</evidence>
<dbReference type="GO" id="GO:0008360">
    <property type="term" value="P:regulation of cell shape"/>
    <property type="evidence" value="ECO:0007669"/>
    <property type="project" value="UniProtKB-KW"/>
</dbReference>
<evidence type="ECO:0000256" key="20">
    <source>
        <dbReference type="ARBA" id="ARBA00023136"/>
    </source>
</evidence>
<keyword evidence="20 28" id="KW-0472">Membrane</keyword>
<dbReference type="EMBL" id="FQWD01000005">
    <property type="protein sequence ID" value="SHG93428.1"/>
    <property type="molecule type" value="Genomic_DNA"/>
</dbReference>
<dbReference type="EC" id="2.4.99.28" evidence="25"/>
<proteinExistence type="inferred from homology"/>
<dbReference type="PANTHER" id="PTHR32282:SF27">
    <property type="entry name" value="PENICILLIN-BINDING PROTEIN 1A"/>
    <property type="match status" value="1"/>
</dbReference>
<keyword evidence="33" id="KW-1185">Reference proteome</keyword>
<evidence type="ECO:0000256" key="7">
    <source>
        <dbReference type="ARBA" id="ARBA00018638"/>
    </source>
</evidence>
<accession>A0A1M5NVD2</accession>
<comment type="similarity">
    <text evidence="4">In the C-terminal section; belongs to the transpeptidase family.</text>
</comment>
<dbReference type="InterPro" id="IPR050396">
    <property type="entry name" value="Glycosyltr_51/Transpeptidase"/>
</dbReference>
<keyword evidence="8" id="KW-1003">Cell membrane</keyword>
<dbReference type="STRING" id="634436.SAMN05216361_3367"/>
<dbReference type="GO" id="GO:0005886">
    <property type="term" value="C:plasma membrane"/>
    <property type="evidence" value="ECO:0007669"/>
    <property type="project" value="UniProtKB-SubCell"/>
</dbReference>
<evidence type="ECO:0000256" key="18">
    <source>
        <dbReference type="ARBA" id="ARBA00022984"/>
    </source>
</evidence>
<dbReference type="GO" id="GO:0006508">
    <property type="term" value="P:proteolysis"/>
    <property type="evidence" value="ECO:0007669"/>
    <property type="project" value="UniProtKB-KW"/>
</dbReference>
<evidence type="ECO:0000256" key="5">
    <source>
        <dbReference type="ARBA" id="ARBA00007739"/>
    </source>
</evidence>
<sequence length="889" mass="98948">MKYIKTLLKLGIIAGLLGSIVLTGIYFYIKPDLPSVAILKDVRLQTPMRIYTHDGKLISQYGVKRRIPVTLDETPDLLKKAILATEDNRFYDHFGIDPIGITRAFINLVITGEKSQGASTLTQQLARGFFLTREKTYIRKIKEVFIALHMEAELSKDEIFELYLNKIELGHRSFGFGAAAQVYYGKKLNELNLAQIATLAGLPQAPSVLNPISRPDRSLERRRIVLLRMLDEGYITRQQFDEALNSPVTAKKHGAEIELDAPYLADLIYNEMVELYGKEEAETGGYQVYATADSHMQQAAQRAVKQNLHDYDERHGYRGPVARLWPEEDGKSASGNATTELTDSSVTLCDTPAMYADWPCDITEEQVMMALDNAGAYGFVFPVAVTAVEEQRFVTRDVTGIERAIEWEGMDWARPYISDSRQGEPPKTASDIVSPGDVVYIREMDGQWRLAQLPDVAGAFVALDPKNGAVQAIVGGYSFYQSQFNRATQAKRQVGSNIKPFVYSGALEHGYTVASVINDAPINEWDQATGVAWRPQNSPAEYDGPIRMRVALGKSKNVVSVRLLRGVGLDNTIEHLTRFGLDRADIHRDETVSLGSSSHTPLEIVRGMAVIANGGYLIEPYFIDRVSNEFGEVLWKHNPVVACGECNKDTETTTPVNEEDIDIEALLAAELNQQMAPQGEEEEVIPAPQVISSQNAFLVAEMMRTAVRYNGSYSKKTGWQGTGWRASNILGREDLAGKTGTTNDSRDAWFSGFNRNLVATAWVGFDDMSRQLGRAAYNRPLAARNPERFGWIGNALVGAESGANAAQPAWIRFMQVALDGEPEAPMPVPDDIVRVRIDRTSGKLTRRTDHTTLFEYFLRGTEPTVYVLEDDIDDPAQQDEESVDVEEIF</sequence>
<dbReference type="GO" id="GO:0071555">
    <property type="term" value="P:cell wall organization"/>
    <property type="evidence" value="ECO:0007669"/>
    <property type="project" value="UniProtKB-KW"/>
</dbReference>
<comment type="pathway">
    <text evidence="27">Glycan biosynthesis.</text>
</comment>
<dbReference type="Pfam" id="PF17092">
    <property type="entry name" value="PCB_OB"/>
    <property type="match status" value="1"/>
</dbReference>
<keyword evidence="12" id="KW-0328">Glycosyltransferase</keyword>
<keyword evidence="22" id="KW-0511">Multifunctional enzyme</keyword>
<dbReference type="GO" id="GO:0008955">
    <property type="term" value="F:peptidoglycan glycosyltransferase activity"/>
    <property type="evidence" value="ECO:0007669"/>
    <property type="project" value="UniProtKB-EC"/>
</dbReference>
<evidence type="ECO:0000259" key="31">
    <source>
        <dbReference type="Pfam" id="PF17092"/>
    </source>
</evidence>
<gene>
    <name evidence="32" type="ORF">SAMN05216361_3367</name>
</gene>
<keyword evidence="9" id="KW-0997">Cell inner membrane</keyword>
<evidence type="ECO:0000256" key="1">
    <source>
        <dbReference type="ARBA" id="ARBA00002624"/>
    </source>
</evidence>
<feature type="transmembrane region" description="Helical" evidence="28">
    <location>
        <begin position="7"/>
        <end position="29"/>
    </location>
</feature>
<keyword evidence="15" id="KW-0378">Hydrolase</keyword>
<comment type="pathway">
    <text evidence="3">Cell wall biogenesis; peptidoglycan biosynthesis.</text>
</comment>
<comment type="similarity">
    <text evidence="5">In the N-terminal section; belongs to the glycosyltransferase 51 family.</text>
</comment>
<evidence type="ECO:0000256" key="4">
    <source>
        <dbReference type="ARBA" id="ARBA00007090"/>
    </source>
</evidence>
<evidence type="ECO:0000256" key="16">
    <source>
        <dbReference type="ARBA" id="ARBA00022960"/>
    </source>
</evidence>
<evidence type="ECO:0000259" key="29">
    <source>
        <dbReference type="Pfam" id="PF00905"/>
    </source>
</evidence>
<keyword evidence="23" id="KW-0961">Cell wall biogenesis/degradation</keyword>
<dbReference type="InterPro" id="IPR001460">
    <property type="entry name" value="PCN-bd_Tpept"/>
</dbReference>
<evidence type="ECO:0000256" key="12">
    <source>
        <dbReference type="ARBA" id="ARBA00022676"/>
    </source>
</evidence>
<dbReference type="GO" id="GO:0030288">
    <property type="term" value="C:outer membrane-bounded periplasmic space"/>
    <property type="evidence" value="ECO:0007669"/>
    <property type="project" value="TreeGrafter"/>
</dbReference>
<dbReference type="AlphaFoldDB" id="A0A1M5NVD2"/>
<keyword evidence="14 28" id="KW-0812">Transmembrane</keyword>
<evidence type="ECO:0000256" key="6">
    <source>
        <dbReference type="ARBA" id="ARBA00012448"/>
    </source>
</evidence>
<dbReference type="Proteomes" id="UP000184520">
    <property type="component" value="Unassembled WGS sequence"/>
</dbReference>
<evidence type="ECO:0000256" key="25">
    <source>
        <dbReference type="ARBA" id="ARBA00044770"/>
    </source>
</evidence>
<dbReference type="UniPathway" id="UPA00219"/>
<dbReference type="Gene3D" id="3.40.710.10">
    <property type="entry name" value="DD-peptidase/beta-lactamase superfamily"/>
    <property type="match status" value="2"/>
</dbReference>
<evidence type="ECO:0000256" key="17">
    <source>
        <dbReference type="ARBA" id="ARBA00022968"/>
    </source>
</evidence>
<evidence type="ECO:0000256" key="13">
    <source>
        <dbReference type="ARBA" id="ARBA00022679"/>
    </source>
</evidence>
<organism evidence="32 33">
    <name type="scientific">Marisediminitalea aggregata</name>
    <dbReference type="NCBI Taxonomy" id="634436"/>
    <lineage>
        <taxon>Bacteria</taxon>
        <taxon>Pseudomonadati</taxon>
        <taxon>Pseudomonadota</taxon>
        <taxon>Gammaproteobacteria</taxon>
        <taxon>Alteromonadales</taxon>
        <taxon>Alteromonadaceae</taxon>
        <taxon>Marisediminitalea</taxon>
    </lineage>
</organism>
<dbReference type="GO" id="GO:0046677">
    <property type="term" value="P:response to antibiotic"/>
    <property type="evidence" value="ECO:0007669"/>
    <property type="project" value="UniProtKB-KW"/>
</dbReference>
<evidence type="ECO:0000256" key="2">
    <source>
        <dbReference type="ARBA" id="ARBA00004249"/>
    </source>
</evidence>
<evidence type="ECO:0000256" key="27">
    <source>
        <dbReference type="ARBA" id="ARBA00060592"/>
    </source>
</evidence>
<comment type="catalytic activity">
    <reaction evidence="26">
        <text>[GlcNAc-(1-&gt;4)-Mur2Ac(oyl-L-Ala-gamma-D-Glu-L-Lys-D-Ala-D-Ala)](n)-di-trans,octa-cis-undecaprenyl diphosphate + beta-D-GlcNAc-(1-&gt;4)-Mur2Ac(oyl-L-Ala-gamma-D-Glu-L-Lys-D-Ala-D-Ala)-di-trans,octa-cis-undecaprenyl diphosphate = [GlcNAc-(1-&gt;4)-Mur2Ac(oyl-L-Ala-gamma-D-Glu-L-Lys-D-Ala-D-Ala)](n+1)-di-trans,octa-cis-undecaprenyl diphosphate + di-trans,octa-cis-undecaprenyl diphosphate + H(+)</text>
        <dbReference type="Rhea" id="RHEA:23708"/>
        <dbReference type="Rhea" id="RHEA-COMP:9602"/>
        <dbReference type="Rhea" id="RHEA-COMP:9603"/>
        <dbReference type="ChEBI" id="CHEBI:15378"/>
        <dbReference type="ChEBI" id="CHEBI:58405"/>
        <dbReference type="ChEBI" id="CHEBI:60033"/>
        <dbReference type="ChEBI" id="CHEBI:78435"/>
        <dbReference type="EC" id="2.4.99.28"/>
    </reaction>
</comment>
<dbReference type="Pfam" id="PF00905">
    <property type="entry name" value="Transpeptidase"/>
    <property type="match status" value="1"/>
</dbReference>
<dbReference type="Pfam" id="PF00912">
    <property type="entry name" value="Transgly"/>
    <property type="match status" value="1"/>
</dbReference>
<dbReference type="Gene3D" id="1.10.3810.10">
    <property type="entry name" value="Biosynthetic peptidoglycan transglycosylase-like"/>
    <property type="match status" value="1"/>
</dbReference>
<evidence type="ECO:0000256" key="14">
    <source>
        <dbReference type="ARBA" id="ARBA00022692"/>
    </source>
</evidence>
<reference evidence="33" key="1">
    <citation type="submission" date="2016-11" db="EMBL/GenBank/DDBJ databases">
        <authorList>
            <person name="Varghese N."/>
            <person name="Submissions S."/>
        </authorList>
    </citation>
    <scope>NUCLEOTIDE SEQUENCE [LARGE SCALE GENOMIC DNA]</scope>
    <source>
        <strain evidence="33">CGMCC 1.8995</strain>
    </source>
</reference>
<keyword evidence="17" id="KW-0735">Signal-anchor</keyword>
<keyword evidence="18" id="KW-0573">Peptidoglycan synthesis</keyword>
<dbReference type="GO" id="GO:0009252">
    <property type="term" value="P:peptidoglycan biosynthetic process"/>
    <property type="evidence" value="ECO:0007669"/>
    <property type="project" value="UniProtKB-UniPathway"/>
</dbReference>
<keyword evidence="13" id="KW-0808">Transferase</keyword>
<keyword evidence="19 28" id="KW-1133">Transmembrane helix</keyword>
<dbReference type="PANTHER" id="PTHR32282">
    <property type="entry name" value="BINDING PROTEIN TRANSPEPTIDASE, PUTATIVE-RELATED"/>
    <property type="match status" value="1"/>
</dbReference>
<evidence type="ECO:0000259" key="30">
    <source>
        <dbReference type="Pfam" id="PF00912"/>
    </source>
</evidence>
<dbReference type="GO" id="GO:0008658">
    <property type="term" value="F:penicillin binding"/>
    <property type="evidence" value="ECO:0007669"/>
    <property type="project" value="InterPro"/>
</dbReference>
<dbReference type="InterPro" id="IPR001264">
    <property type="entry name" value="Glyco_trans_51"/>
</dbReference>
<evidence type="ECO:0000256" key="9">
    <source>
        <dbReference type="ARBA" id="ARBA00022519"/>
    </source>
</evidence>
<evidence type="ECO:0000256" key="23">
    <source>
        <dbReference type="ARBA" id="ARBA00023316"/>
    </source>
</evidence>
<dbReference type="InterPro" id="IPR012338">
    <property type="entry name" value="Beta-lactam/transpept-like"/>
</dbReference>